<organism evidence="1">
    <name type="scientific">Tanacetum cinerariifolium</name>
    <name type="common">Dalmatian daisy</name>
    <name type="synonym">Chrysanthemum cinerariifolium</name>
    <dbReference type="NCBI Taxonomy" id="118510"/>
    <lineage>
        <taxon>Eukaryota</taxon>
        <taxon>Viridiplantae</taxon>
        <taxon>Streptophyta</taxon>
        <taxon>Embryophyta</taxon>
        <taxon>Tracheophyta</taxon>
        <taxon>Spermatophyta</taxon>
        <taxon>Magnoliopsida</taxon>
        <taxon>eudicotyledons</taxon>
        <taxon>Gunneridae</taxon>
        <taxon>Pentapetalae</taxon>
        <taxon>asterids</taxon>
        <taxon>campanulids</taxon>
        <taxon>Asterales</taxon>
        <taxon>Asteraceae</taxon>
        <taxon>Asteroideae</taxon>
        <taxon>Anthemideae</taxon>
        <taxon>Anthemidinae</taxon>
        <taxon>Tanacetum</taxon>
    </lineage>
</organism>
<reference evidence="1" key="1">
    <citation type="journal article" date="2019" name="Sci. Rep.">
        <title>Draft genome of Tanacetum cinerariifolium, the natural source of mosquito coil.</title>
        <authorList>
            <person name="Yamashiro T."/>
            <person name="Shiraishi A."/>
            <person name="Satake H."/>
            <person name="Nakayama K."/>
        </authorList>
    </citation>
    <scope>NUCLEOTIDE SEQUENCE</scope>
</reference>
<protein>
    <submittedName>
        <fullName evidence="1">Uncharacterized protein</fullName>
    </submittedName>
</protein>
<accession>A0A699X464</accession>
<name>A0A699X464_TANCI</name>
<sequence length="61" mass="5798">RPYVDNTQCQTVLLISIQGASGSGASQTGSGASASAQATGAANSIRVGGAGLAGLLAAFVF</sequence>
<evidence type="ECO:0000313" key="1">
    <source>
        <dbReference type="EMBL" id="GFD54852.1"/>
    </source>
</evidence>
<feature type="non-terminal residue" evidence="1">
    <location>
        <position position="1"/>
    </location>
</feature>
<gene>
    <name evidence="1" type="ORF">Tci_926821</name>
</gene>
<dbReference type="EMBL" id="BKCJ011811121">
    <property type="protein sequence ID" value="GFD54852.1"/>
    <property type="molecule type" value="Genomic_DNA"/>
</dbReference>
<proteinExistence type="predicted"/>
<comment type="caution">
    <text evidence="1">The sequence shown here is derived from an EMBL/GenBank/DDBJ whole genome shotgun (WGS) entry which is preliminary data.</text>
</comment>
<dbReference type="AlphaFoldDB" id="A0A699X464"/>